<keyword evidence="4 6" id="KW-1133">Transmembrane helix</keyword>
<feature type="transmembrane region" description="Helical" evidence="6">
    <location>
        <begin position="67"/>
        <end position="87"/>
    </location>
</feature>
<keyword evidence="5 6" id="KW-0472">Membrane</keyword>
<evidence type="ECO:0000256" key="3">
    <source>
        <dbReference type="ARBA" id="ARBA00022692"/>
    </source>
</evidence>
<comment type="subcellular location">
    <subcellularLocation>
        <location evidence="1">Cell membrane</location>
        <topology evidence="1">Multi-pass membrane protein</topology>
    </subcellularLocation>
</comment>
<dbReference type="Proteomes" id="UP000252182">
    <property type="component" value="Chromosome"/>
</dbReference>
<feature type="transmembrane region" description="Helical" evidence="6">
    <location>
        <begin position="177"/>
        <end position="198"/>
    </location>
</feature>
<dbReference type="GO" id="GO:0015171">
    <property type="term" value="F:amino acid transmembrane transporter activity"/>
    <property type="evidence" value="ECO:0007669"/>
    <property type="project" value="TreeGrafter"/>
</dbReference>
<name>A0A345DAU7_9BURK</name>
<evidence type="ECO:0000256" key="5">
    <source>
        <dbReference type="ARBA" id="ARBA00023136"/>
    </source>
</evidence>
<dbReference type="PANTHER" id="PTHR30086:SF20">
    <property type="entry name" value="ARGININE EXPORTER PROTEIN ARGO-RELATED"/>
    <property type="match status" value="1"/>
</dbReference>
<gene>
    <name evidence="7" type="primary">argO</name>
    <name evidence="7" type="ORF">DTO96_101216</name>
</gene>
<evidence type="ECO:0000256" key="6">
    <source>
        <dbReference type="SAM" id="Phobius"/>
    </source>
</evidence>
<keyword evidence="2" id="KW-1003">Cell membrane</keyword>
<evidence type="ECO:0000256" key="1">
    <source>
        <dbReference type="ARBA" id="ARBA00004651"/>
    </source>
</evidence>
<dbReference type="InterPro" id="IPR001123">
    <property type="entry name" value="LeuE-type"/>
</dbReference>
<protein>
    <submittedName>
        <fullName evidence="7">Arginine exporter protein ArgO</fullName>
    </submittedName>
</protein>
<accession>A0A345DAU7</accession>
<organism evidence="7 8">
    <name type="scientific">Ephemeroptericola cinctiostellae</name>
    <dbReference type="NCBI Taxonomy" id="2268024"/>
    <lineage>
        <taxon>Bacteria</taxon>
        <taxon>Pseudomonadati</taxon>
        <taxon>Pseudomonadota</taxon>
        <taxon>Betaproteobacteria</taxon>
        <taxon>Burkholderiales</taxon>
        <taxon>Burkholderiaceae</taxon>
        <taxon>Ephemeroptericola</taxon>
    </lineage>
</organism>
<proteinExistence type="predicted"/>
<evidence type="ECO:0000313" key="8">
    <source>
        <dbReference type="Proteomes" id="UP000252182"/>
    </source>
</evidence>
<evidence type="ECO:0000256" key="2">
    <source>
        <dbReference type="ARBA" id="ARBA00022475"/>
    </source>
</evidence>
<reference evidence="8" key="1">
    <citation type="submission" date="2018-07" db="EMBL/GenBank/DDBJ databases">
        <authorList>
            <person name="Kim H."/>
        </authorList>
    </citation>
    <scope>NUCLEOTIDE SEQUENCE [LARGE SCALE GENOMIC DNA]</scope>
    <source>
        <strain evidence="8">F02</strain>
    </source>
</reference>
<feature type="transmembrane region" description="Helical" evidence="6">
    <location>
        <begin position="35"/>
        <end position="55"/>
    </location>
</feature>
<sequence length="203" mass="21802">MNEFLTGLTLMLSLIVAIGAQNTFVLRQGLRREHVGVVVFLCAFLDGALVVLGVSGVAKALGDHPQWLNVIGALGALVLLCYGFLAARRALFPHHLQAATDGTPVSLKRVLLQVLSLSLLNPHVYLDTVILVGAVGAQQPADARVWFVVGAALASALWFVALGYGARLLQPLFARPVAWRILDSVTATMMFVLAYYLAAPLFR</sequence>
<dbReference type="AlphaFoldDB" id="A0A345DAU7"/>
<dbReference type="GO" id="GO:0005886">
    <property type="term" value="C:plasma membrane"/>
    <property type="evidence" value="ECO:0007669"/>
    <property type="project" value="UniProtKB-SubCell"/>
</dbReference>
<evidence type="ECO:0000313" key="7">
    <source>
        <dbReference type="EMBL" id="AXF85485.1"/>
    </source>
</evidence>
<dbReference type="EMBL" id="CP031124">
    <property type="protein sequence ID" value="AXF85485.1"/>
    <property type="molecule type" value="Genomic_DNA"/>
</dbReference>
<evidence type="ECO:0000256" key="4">
    <source>
        <dbReference type="ARBA" id="ARBA00022989"/>
    </source>
</evidence>
<dbReference type="KEGG" id="hyf:DTO96_101216"/>
<dbReference type="Pfam" id="PF01810">
    <property type="entry name" value="LysE"/>
    <property type="match status" value="1"/>
</dbReference>
<feature type="transmembrane region" description="Helical" evidence="6">
    <location>
        <begin position="145"/>
        <end position="165"/>
    </location>
</feature>
<dbReference type="PANTHER" id="PTHR30086">
    <property type="entry name" value="ARGININE EXPORTER PROTEIN ARGO"/>
    <property type="match status" value="1"/>
</dbReference>
<keyword evidence="3 6" id="KW-0812">Transmembrane</keyword>
<keyword evidence="8" id="KW-1185">Reference proteome</keyword>